<proteinExistence type="predicted"/>
<protein>
    <submittedName>
        <fullName evidence="1">Uncharacterized protein</fullName>
    </submittedName>
</protein>
<accession>A0A0E9PMD4</accession>
<sequence length="38" mass="4468">MFTLNSSPESLSNWVSQERLNQVYYNSQSCLNRPFITL</sequence>
<organism evidence="1">
    <name type="scientific">Anguilla anguilla</name>
    <name type="common">European freshwater eel</name>
    <name type="synonym">Muraena anguilla</name>
    <dbReference type="NCBI Taxonomy" id="7936"/>
    <lineage>
        <taxon>Eukaryota</taxon>
        <taxon>Metazoa</taxon>
        <taxon>Chordata</taxon>
        <taxon>Craniata</taxon>
        <taxon>Vertebrata</taxon>
        <taxon>Euteleostomi</taxon>
        <taxon>Actinopterygii</taxon>
        <taxon>Neopterygii</taxon>
        <taxon>Teleostei</taxon>
        <taxon>Anguilliformes</taxon>
        <taxon>Anguillidae</taxon>
        <taxon>Anguilla</taxon>
    </lineage>
</organism>
<dbReference type="AlphaFoldDB" id="A0A0E9PMD4"/>
<reference evidence="1" key="1">
    <citation type="submission" date="2014-11" db="EMBL/GenBank/DDBJ databases">
        <authorList>
            <person name="Amaro Gonzalez C."/>
        </authorList>
    </citation>
    <scope>NUCLEOTIDE SEQUENCE</scope>
</reference>
<name>A0A0E9PMD4_ANGAN</name>
<dbReference type="EMBL" id="GBXM01103574">
    <property type="protein sequence ID" value="JAH05003.1"/>
    <property type="molecule type" value="Transcribed_RNA"/>
</dbReference>
<evidence type="ECO:0000313" key="1">
    <source>
        <dbReference type="EMBL" id="JAH05003.1"/>
    </source>
</evidence>
<reference evidence="1" key="2">
    <citation type="journal article" date="2015" name="Fish Shellfish Immunol.">
        <title>Early steps in the European eel (Anguilla anguilla)-Vibrio vulnificus interaction in the gills: Role of the RtxA13 toxin.</title>
        <authorList>
            <person name="Callol A."/>
            <person name="Pajuelo D."/>
            <person name="Ebbesson L."/>
            <person name="Teles M."/>
            <person name="MacKenzie S."/>
            <person name="Amaro C."/>
        </authorList>
    </citation>
    <scope>NUCLEOTIDE SEQUENCE</scope>
</reference>